<dbReference type="InterPro" id="IPR012258">
    <property type="entry name" value="Acyl-CoA_oxidase"/>
</dbReference>
<evidence type="ECO:0000256" key="5">
    <source>
        <dbReference type="ARBA" id="ARBA00023002"/>
    </source>
</evidence>
<dbReference type="InterPro" id="IPR009100">
    <property type="entry name" value="AcylCoA_DH/oxidase_NM_dom_sf"/>
</dbReference>
<evidence type="ECO:0000256" key="2">
    <source>
        <dbReference type="ARBA" id="ARBA00006288"/>
    </source>
</evidence>
<evidence type="ECO:0000259" key="8">
    <source>
        <dbReference type="Pfam" id="PF22924"/>
    </source>
</evidence>
<dbReference type="SUPFAM" id="SSF47203">
    <property type="entry name" value="Acyl-CoA dehydrogenase C-terminal domain-like"/>
    <property type="match status" value="2"/>
</dbReference>
<dbReference type="InterPro" id="IPR002655">
    <property type="entry name" value="Acyl-CoA_oxidase_C"/>
</dbReference>
<feature type="domain" description="Acyl-CoA oxidase/dehydrogenase middle" evidence="7">
    <location>
        <begin position="151"/>
        <end position="259"/>
    </location>
</feature>
<dbReference type="PANTHER" id="PTHR10909:SF382">
    <property type="entry name" value="ACYL-COENZYME A OXIDASE"/>
    <property type="match status" value="1"/>
</dbReference>
<evidence type="ECO:0000256" key="1">
    <source>
        <dbReference type="ARBA" id="ARBA00001974"/>
    </source>
</evidence>
<dbReference type="Gene3D" id="2.40.110.10">
    <property type="entry name" value="Butyryl-CoA Dehydrogenase, subunit A, domain 2"/>
    <property type="match status" value="1"/>
</dbReference>
<dbReference type="Gene3D" id="1.20.140.10">
    <property type="entry name" value="Butyryl-CoA Dehydrogenase, subunit A, domain 3"/>
    <property type="match status" value="2"/>
</dbReference>
<proteinExistence type="inferred from homology"/>
<evidence type="ECO:0000256" key="3">
    <source>
        <dbReference type="ARBA" id="ARBA00022630"/>
    </source>
</evidence>
<evidence type="ECO:0000256" key="4">
    <source>
        <dbReference type="ARBA" id="ARBA00022827"/>
    </source>
</evidence>
<dbReference type="InterPro" id="IPR036250">
    <property type="entry name" value="AcylCo_DH-like_C"/>
</dbReference>
<evidence type="ECO:0000313" key="10">
    <source>
        <dbReference type="Proteomes" id="UP001589748"/>
    </source>
</evidence>
<dbReference type="Pfam" id="PF01756">
    <property type="entry name" value="ACOX"/>
    <property type="match status" value="1"/>
</dbReference>
<dbReference type="Proteomes" id="UP001589748">
    <property type="component" value="Unassembled WGS sequence"/>
</dbReference>
<evidence type="ECO:0000313" key="9">
    <source>
        <dbReference type="EMBL" id="MFB9376779.1"/>
    </source>
</evidence>
<feature type="domain" description="Acyl-CoA oxidase C-terminal" evidence="6">
    <location>
        <begin position="514"/>
        <end position="647"/>
    </location>
</feature>
<sequence>MTAVSESPRTTGIPAPAAEEVAPLDVDALRRFLDGAFVAEREACRAEFPADFFDPTDHLGTREHRDVTVDRLRRIARIGGHEKGYGRAWGGTEEPGAQVAQFEMLGFGDASLMIKSGVQWGLFGGAVQALGTERHHAELLPRILRLELFGCFAMTESGHGSDVASLGTTATYDPVTEEFVIDTPDPASRKDYIGGAAESAELAVVFAQLVTGGERHGVHALLVPIREDGRPRPGVEIGDCGRKMGLNGVDNGRLSFDGVRVPRTALLDRYAQVAADGTYTSPIEKPTARFFTMLGALVKGRVSVSGGSLSQTKVALSIAVRHALGRRQFARVPHATETLLLDYLSHQRRLLIPLATTYALSFAQDELMQTMDELLKVSLSGAEPDARRQREFETLAAGMKATSSAHATATIQTCREACGGAGYLADSRLPQLKADTDVFTTFEGDNVVLLQLVAKGVLTSFSQQVSALDSLGMARFATRDLVSTLAGRSPATSFVAELVDSGRDSGELRDRAWQLRMLEERRRHVVGSLAKRMRKARQQQEQTALAAVDALQDHVILAGRAHMDVVVAEAFTAAIARAEDPAVAALLQEVCDLHVLALLEREKGWFLEHRRMTTVRAKALTHAVNDLCRTLRGRAEELIGGFGIPEEWIVGRTLDVPSRPLDVRP</sequence>
<dbReference type="EMBL" id="JBHMDM010000004">
    <property type="protein sequence ID" value="MFB9376779.1"/>
    <property type="molecule type" value="Genomic_DNA"/>
</dbReference>
<dbReference type="InterPro" id="IPR055060">
    <property type="entry name" value="ACOX_C_alpha1"/>
</dbReference>
<dbReference type="RefSeq" id="WP_380135783.1">
    <property type="nucleotide sequence ID" value="NZ_JBHLUI010000003.1"/>
</dbReference>
<dbReference type="PANTHER" id="PTHR10909">
    <property type="entry name" value="ELECTRON TRANSPORT OXIDOREDUCTASE"/>
    <property type="match status" value="1"/>
</dbReference>
<evidence type="ECO:0000259" key="7">
    <source>
        <dbReference type="Pfam" id="PF02770"/>
    </source>
</evidence>
<organism evidence="9 10">
    <name type="scientific">Kineococcus gynurae</name>
    <dbReference type="NCBI Taxonomy" id="452979"/>
    <lineage>
        <taxon>Bacteria</taxon>
        <taxon>Bacillati</taxon>
        <taxon>Actinomycetota</taxon>
        <taxon>Actinomycetes</taxon>
        <taxon>Kineosporiales</taxon>
        <taxon>Kineosporiaceae</taxon>
        <taxon>Kineococcus</taxon>
    </lineage>
</organism>
<evidence type="ECO:0000259" key="6">
    <source>
        <dbReference type="Pfam" id="PF01756"/>
    </source>
</evidence>
<dbReference type="Pfam" id="PF22924">
    <property type="entry name" value="ACOX_C_alpha1"/>
    <property type="match status" value="1"/>
</dbReference>
<feature type="domain" description="Acyl-CoA oxidase C-alpha1" evidence="8">
    <location>
        <begin position="295"/>
        <end position="456"/>
    </location>
</feature>
<comment type="similarity">
    <text evidence="2">Belongs to the acyl-CoA oxidase family.</text>
</comment>
<reference evidence="9 10" key="1">
    <citation type="submission" date="2024-09" db="EMBL/GenBank/DDBJ databases">
        <authorList>
            <person name="Sun Q."/>
            <person name="Mori K."/>
        </authorList>
    </citation>
    <scope>NUCLEOTIDE SEQUENCE [LARGE SCALE GENOMIC DNA]</scope>
    <source>
        <strain evidence="9 10">TISTR 1856</strain>
    </source>
</reference>
<comment type="caution">
    <text evidence="9">The sequence shown here is derived from an EMBL/GenBank/DDBJ whole genome shotgun (WGS) entry which is preliminary data.</text>
</comment>
<name>A0ABV5LRU2_9ACTN</name>
<dbReference type="SUPFAM" id="SSF56645">
    <property type="entry name" value="Acyl-CoA dehydrogenase NM domain-like"/>
    <property type="match status" value="1"/>
</dbReference>
<dbReference type="InterPro" id="IPR046373">
    <property type="entry name" value="Acyl-CoA_Oxase/DH_mid-dom_sf"/>
</dbReference>
<keyword evidence="3" id="KW-0285">Flavoprotein</keyword>
<dbReference type="Pfam" id="PF02770">
    <property type="entry name" value="Acyl-CoA_dh_M"/>
    <property type="match status" value="1"/>
</dbReference>
<keyword evidence="10" id="KW-1185">Reference proteome</keyword>
<protein>
    <submittedName>
        <fullName evidence="9">Acyl-CoA dehydrogenase family protein</fullName>
    </submittedName>
</protein>
<dbReference type="PIRSF" id="PIRSF000168">
    <property type="entry name" value="Acyl-CoA_oxidase"/>
    <property type="match status" value="1"/>
</dbReference>
<dbReference type="InterPro" id="IPR006091">
    <property type="entry name" value="Acyl-CoA_Oxase/DH_mid-dom"/>
</dbReference>
<accession>A0ABV5LRU2</accession>
<comment type="cofactor">
    <cofactor evidence="1">
        <name>FAD</name>
        <dbReference type="ChEBI" id="CHEBI:57692"/>
    </cofactor>
</comment>
<gene>
    <name evidence="9" type="ORF">ACFFVI_07335</name>
</gene>
<keyword evidence="4" id="KW-0274">FAD</keyword>
<keyword evidence="5" id="KW-0560">Oxidoreductase</keyword>